<protein>
    <recommendedName>
        <fullName evidence="2">C-type lectin domain-containing protein</fullName>
    </recommendedName>
</protein>
<evidence type="ECO:0000259" key="2">
    <source>
        <dbReference type="PROSITE" id="PS50041"/>
    </source>
</evidence>
<evidence type="ECO:0000313" key="3">
    <source>
        <dbReference type="EMBL" id="KAK0427912.1"/>
    </source>
</evidence>
<dbReference type="CDD" id="cd00037">
    <property type="entry name" value="CLECT"/>
    <property type="match status" value="1"/>
</dbReference>
<keyword evidence="4" id="KW-1185">Reference proteome</keyword>
<dbReference type="EMBL" id="JAUCMV010000001">
    <property type="protein sequence ID" value="KAK0427912.1"/>
    <property type="molecule type" value="Genomic_DNA"/>
</dbReference>
<feature type="compositionally biased region" description="Basic and acidic residues" evidence="1">
    <location>
        <begin position="470"/>
        <end position="479"/>
    </location>
</feature>
<dbReference type="SMART" id="SM00034">
    <property type="entry name" value="CLECT"/>
    <property type="match status" value="1"/>
</dbReference>
<accession>A0AA39IP71</accession>
<comment type="caution">
    <text evidence="3">The sequence shown here is derived from an EMBL/GenBank/DDBJ whole genome shotgun (WGS) entry which is preliminary data.</text>
</comment>
<dbReference type="Gene3D" id="3.10.100.10">
    <property type="entry name" value="Mannose-Binding Protein A, subunit A"/>
    <property type="match status" value="1"/>
</dbReference>
<dbReference type="Proteomes" id="UP001175271">
    <property type="component" value="Unassembled WGS sequence"/>
</dbReference>
<dbReference type="AlphaFoldDB" id="A0AA39IP71"/>
<evidence type="ECO:0000313" key="4">
    <source>
        <dbReference type="Proteomes" id="UP001175271"/>
    </source>
</evidence>
<feature type="region of interest" description="Disordered" evidence="1">
    <location>
        <begin position="385"/>
        <end position="410"/>
    </location>
</feature>
<feature type="region of interest" description="Disordered" evidence="1">
    <location>
        <begin position="433"/>
        <end position="482"/>
    </location>
</feature>
<dbReference type="PROSITE" id="PS50041">
    <property type="entry name" value="C_TYPE_LECTIN_2"/>
    <property type="match status" value="1"/>
</dbReference>
<reference evidence="3" key="1">
    <citation type="submission" date="2023-06" db="EMBL/GenBank/DDBJ databases">
        <title>Genomic analysis of the entomopathogenic nematode Steinernema hermaphroditum.</title>
        <authorList>
            <person name="Schwarz E.M."/>
            <person name="Heppert J.K."/>
            <person name="Baniya A."/>
            <person name="Schwartz H.T."/>
            <person name="Tan C.-H."/>
            <person name="Antoshechkin I."/>
            <person name="Sternberg P.W."/>
            <person name="Goodrich-Blair H."/>
            <person name="Dillman A.R."/>
        </authorList>
    </citation>
    <scope>NUCLEOTIDE SEQUENCE</scope>
    <source>
        <strain evidence="3">PS9179</strain>
        <tissue evidence="3">Whole animal</tissue>
    </source>
</reference>
<gene>
    <name evidence="3" type="ORF">QR680_010485</name>
</gene>
<feature type="compositionally biased region" description="Basic and acidic residues" evidence="1">
    <location>
        <begin position="327"/>
        <end position="343"/>
    </location>
</feature>
<dbReference type="InterPro" id="IPR001304">
    <property type="entry name" value="C-type_lectin-like"/>
</dbReference>
<dbReference type="InterPro" id="IPR016186">
    <property type="entry name" value="C-type_lectin-like/link_sf"/>
</dbReference>
<dbReference type="Pfam" id="PF00059">
    <property type="entry name" value="Lectin_C"/>
    <property type="match status" value="1"/>
</dbReference>
<sequence>MSDQHVGSCDGPHIPDLCRSAAQVRETATVATIAFKFYDAGSANLSTLASPCASFTNNEQLPSQFHHLLSSITCFCPSPWHQFKLDACTPTTSCVRPMESFVKYTTAQRYCKNHGGSLVTILSQAKNDFVTGLTDGVSQFYVGLTIDPYHTFLGYTTGRWDSGDNYIDGVSYGNFVAPPTLNSCTVTKKGIWASLTCDDETHPAKYVCEVRGIDADVAWSEREEDRRPSRSQSRKGVTFAESMEAEGDDQEKPALEEEDFVEDGTSVEGGHDKLRESAGTKEVNDPKQPEPGPQDHKDDRKDQESSEEKVLKRKEVEESDVPAAASHSEKEESTEQSDVDVKRTSTSSQEAVPEDELVAKDGDLTAHVGAIETIPDDVVDIKAKELKTEQNRTPLSTKEQHAPAPQEETQIEDYVYDAKAPLECLSSTDIADYDNPAKEDVPDPGAFSFFSRELNLEPEKPDVAPSGSETLRDSKKRQSTDFAPSVRQLFSAFRVAPEQKVEEASKEFNLISWNKSEHAGITKNIKEEEKVVSTVEISEGDRKKDEEDLVEEKFVDPYRPTLFKLDEAELERYDSEIGRTELAATKVNKAAIAKIAKDVEEDVCVKEEEHQKVSQNEKGDESC</sequence>
<dbReference type="InterPro" id="IPR016187">
    <property type="entry name" value="CTDL_fold"/>
</dbReference>
<feature type="region of interest" description="Disordered" evidence="1">
    <location>
        <begin position="220"/>
        <end position="361"/>
    </location>
</feature>
<feature type="compositionally biased region" description="Basic and acidic residues" evidence="1">
    <location>
        <begin position="269"/>
        <end position="316"/>
    </location>
</feature>
<evidence type="ECO:0000256" key="1">
    <source>
        <dbReference type="SAM" id="MobiDB-lite"/>
    </source>
</evidence>
<proteinExistence type="predicted"/>
<feature type="domain" description="C-type lectin" evidence="2">
    <location>
        <begin position="94"/>
        <end position="200"/>
    </location>
</feature>
<name>A0AA39IP71_9BILA</name>
<dbReference type="SUPFAM" id="SSF56436">
    <property type="entry name" value="C-type lectin-like"/>
    <property type="match status" value="1"/>
</dbReference>
<organism evidence="3 4">
    <name type="scientific">Steinernema hermaphroditum</name>
    <dbReference type="NCBI Taxonomy" id="289476"/>
    <lineage>
        <taxon>Eukaryota</taxon>
        <taxon>Metazoa</taxon>
        <taxon>Ecdysozoa</taxon>
        <taxon>Nematoda</taxon>
        <taxon>Chromadorea</taxon>
        <taxon>Rhabditida</taxon>
        <taxon>Tylenchina</taxon>
        <taxon>Panagrolaimomorpha</taxon>
        <taxon>Strongyloidoidea</taxon>
        <taxon>Steinernematidae</taxon>
        <taxon>Steinernema</taxon>
    </lineage>
</organism>